<evidence type="ECO:0000313" key="1">
    <source>
        <dbReference type="EMBL" id="QDT07426.1"/>
    </source>
</evidence>
<evidence type="ECO:0008006" key="3">
    <source>
        <dbReference type="Google" id="ProtNLM"/>
    </source>
</evidence>
<sequence>MIRSKRKRRSRDGYLLVTVIVMIAVASLMLSRMASTSMRVASAAIEEEKDLRNRWAVTSLRRFSLDNAHKILGGKSRATAASGDGAVAKPFLWKNARLGGQTWRVIIGDESAKLNLVHASRSLGKEAATRIMDELAMDGGLLKPSSDTLSADQSGATRWEHWLLETSGAPASSPRHMAVATQRMTLWGSGRVNVLSSERETLDVLWHQLFGRGLPPAFDSMRTQSLYSSKEQLIRSLALRESQARLAEEWLDIESDCFSVWIFCESDRRVPSSLYVDWGDSQAAQEHRGHEY</sequence>
<name>A0A517NJX0_9BACT</name>
<accession>A0A517NJX0</accession>
<evidence type="ECO:0000313" key="2">
    <source>
        <dbReference type="Proteomes" id="UP000318538"/>
    </source>
</evidence>
<reference evidence="1 2" key="1">
    <citation type="submission" date="2019-02" db="EMBL/GenBank/DDBJ databases">
        <title>Deep-cultivation of Planctomycetes and their phenomic and genomic characterization uncovers novel biology.</title>
        <authorList>
            <person name="Wiegand S."/>
            <person name="Jogler M."/>
            <person name="Boedeker C."/>
            <person name="Pinto D."/>
            <person name="Vollmers J."/>
            <person name="Rivas-Marin E."/>
            <person name="Kohn T."/>
            <person name="Peeters S.H."/>
            <person name="Heuer A."/>
            <person name="Rast P."/>
            <person name="Oberbeckmann S."/>
            <person name="Bunk B."/>
            <person name="Jeske O."/>
            <person name="Meyerdierks A."/>
            <person name="Storesund J.E."/>
            <person name="Kallscheuer N."/>
            <person name="Luecker S."/>
            <person name="Lage O.M."/>
            <person name="Pohl T."/>
            <person name="Merkel B.J."/>
            <person name="Hornburger P."/>
            <person name="Mueller R.-W."/>
            <person name="Bruemmer F."/>
            <person name="Labrenz M."/>
            <person name="Spormann A.M."/>
            <person name="Op den Camp H."/>
            <person name="Overmann J."/>
            <person name="Amann R."/>
            <person name="Jetten M.S.M."/>
            <person name="Mascher T."/>
            <person name="Medema M.H."/>
            <person name="Devos D.P."/>
            <person name="Kaster A.-K."/>
            <person name="Ovreas L."/>
            <person name="Rohde M."/>
            <person name="Galperin M.Y."/>
            <person name="Jogler C."/>
        </authorList>
    </citation>
    <scope>NUCLEOTIDE SEQUENCE [LARGE SCALE GENOMIC DNA]</scope>
    <source>
        <strain evidence="1 2">K22_7</strain>
    </source>
</reference>
<dbReference type="AlphaFoldDB" id="A0A517NJX0"/>
<dbReference type="EMBL" id="CP036525">
    <property type="protein sequence ID" value="QDT07426.1"/>
    <property type="molecule type" value="Genomic_DNA"/>
</dbReference>
<organism evidence="1 2">
    <name type="scientific">Rubripirellula lacrimiformis</name>
    <dbReference type="NCBI Taxonomy" id="1930273"/>
    <lineage>
        <taxon>Bacteria</taxon>
        <taxon>Pseudomonadati</taxon>
        <taxon>Planctomycetota</taxon>
        <taxon>Planctomycetia</taxon>
        <taxon>Pirellulales</taxon>
        <taxon>Pirellulaceae</taxon>
        <taxon>Rubripirellula</taxon>
    </lineage>
</organism>
<gene>
    <name evidence="1" type="ORF">K227x_58530</name>
</gene>
<dbReference type="OrthoDB" id="281527at2"/>
<keyword evidence="2" id="KW-1185">Reference proteome</keyword>
<dbReference type="RefSeq" id="WP_145175374.1">
    <property type="nucleotide sequence ID" value="NZ_CP036525.1"/>
</dbReference>
<dbReference type="Proteomes" id="UP000318538">
    <property type="component" value="Chromosome"/>
</dbReference>
<proteinExistence type="predicted"/>
<dbReference type="KEGG" id="rlc:K227x_58530"/>
<protein>
    <recommendedName>
        <fullName evidence="3">General secretion pathway protein K</fullName>
    </recommendedName>
</protein>